<dbReference type="GO" id="GO:0045892">
    <property type="term" value="P:negative regulation of DNA-templated transcription"/>
    <property type="evidence" value="ECO:0007669"/>
    <property type="project" value="TreeGrafter"/>
</dbReference>
<sequence>MCRYLLIVNVSLCWKVGKQVETLDKDCVSQMRFGYIGKTLGRRVFVHYWNAASGKHKDGYWVHADSDMLKPQGWSATVGVNISAPKSVKPSQLSVEELGIVLPEFEIRPLMIFEMVNPIRSNELALGQVVEVLNSPWIFPIGTAQTYGFGRDLPRSTEVSPFSIPLPIPPKSLEGPAKFTRGMFVEVVDSHVTDLVCPARVTKILGPYVVLIRFIGWSSEYDQWKPLDSMDIFPIGWCELVGHPLTPAGDMAEESEDDVDLKEFTPAPEVPSTSSGIVSSDLQKSSKSRRKSIPKKLVVEVTQVPVKNSPRPRKPTGKRKSRVKDSDESEEEEIPVSSGKAKLSQGRRSILITPPKRPVPDGTRRSSRARAAPEFFGENVQRRNSRNTYLE</sequence>
<dbReference type="PROSITE" id="PS51079">
    <property type="entry name" value="MBT"/>
    <property type="match status" value="2"/>
</dbReference>
<comment type="caution">
    <text evidence="4">The sequence shown here is derived from an EMBL/GenBank/DDBJ whole genome shotgun (WGS) entry which is preliminary data.</text>
</comment>
<keyword evidence="5" id="KW-1185">Reference proteome</keyword>
<proteinExistence type="predicted"/>
<gene>
    <name evidence="4" type="ORF">AFUS01_LOCUS30798</name>
</gene>
<evidence type="ECO:0000256" key="1">
    <source>
        <dbReference type="ARBA" id="ARBA00022737"/>
    </source>
</evidence>
<dbReference type="GO" id="GO:0042393">
    <property type="term" value="F:histone binding"/>
    <property type="evidence" value="ECO:0007669"/>
    <property type="project" value="TreeGrafter"/>
</dbReference>
<dbReference type="EMBL" id="CAJVCH010477420">
    <property type="protein sequence ID" value="CAG7820408.1"/>
    <property type="molecule type" value="Genomic_DNA"/>
</dbReference>
<dbReference type="AlphaFoldDB" id="A0A8J2PFQ4"/>
<dbReference type="GO" id="GO:0005634">
    <property type="term" value="C:nucleus"/>
    <property type="evidence" value="ECO:0007669"/>
    <property type="project" value="InterPro"/>
</dbReference>
<dbReference type="PANTHER" id="PTHR12247">
    <property type="entry name" value="POLYCOMB GROUP PROTEIN"/>
    <property type="match status" value="1"/>
</dbReference>
<keyword evidence="1" id="KW-0677">Repeat</keyword>
<dbReference type="Proteomes" id="UP000708208">
    <property type="component" value="Unassembled WGS sequence"/>
</dbReference>
<feature type="repeat" description="MBT" evidence="2">
    <location>
        <begin position="147"/>
        <end position="248"/>
    </location>
</feature>
<dbReference type="InterPro" id="IPR050548">
    <property type="entry name" value="PcG_chromatin_remod_factors"/>
</dbReference>
<feature type="region of interest" description="Disordered" evidence="3">
    <location>
        <begin position="248"/>
        <end position="391"/>
    </location>
</feature>
<evidence type="ECO:0000256" key="3">
    <source>
        <dbReference type="SAM" id="MobiDB-lite"/>
    </source>
</evidence>
<name>A0A8J2PFQ4_9HEXA</name>
<dbReference type="OrthoDB" id="5800688at2759"/>
<reference evidence="4" key="1">
    <citation type="submission" date="2021-06" db="EMBL/GenBank/DDBJ databases">
        <authorList>
            <person name="Hodson N. C."/>
            <person name="Mongue J. A."/>
            <person name="Jaron S. K."/>
        </authorList>
    </citation>
    <scope>NUCLEOTIDE SEQUENCE</scope>
</reference>
<feature type="compositionally biased region" description="Basic residues" evidence="3">
    <location>
        <begin position="310"/>
        <end position="322"/>
    </location>
</feature>
<protein>
    <submittedName>
        <fullName evidence="4">Uncharacterized protein</fullName>
    </submittedName>
</protein>
<dbReference type="SMART" id="SM00561">
    <property type="entry name" value="MBT"/>
    <property type="match status" value="2"/>
</dbReference>
<evidence type="ECO:0000313" key="4">
    <source>
        <dbReference type="EMBL" id="CAG7820408.1"/>
    </source>
</evidence>
<evidence type="ECO:0000256" key="2">
    <source>
        <dbReference type="PROSITE-ProRule" id="PRU00459"/>
    </source>
</evidence>
<organism evidence="4 5">
    <name type="scientific">Allacma fusca</name>
    <dbReference type="NCBI Taxonomy" id="39272"/>
    <lineage>
        <taxon>Eukaryota</taxon>
        <taxon>Metazoa</taxon>
        <taxon>Ecdysozoa</taxon>
        <taxon>Arthropoda</taxon>
        <taxon>Hexapoda</taxon>
        <taxon>Collembola</taxon>
        <taxon>Symphypleona</taxon>
        <taxon>Sminthuridae</taxon>
        <taxon>Allacma</taxon>
    </lineage>
</organism>
<dbReference type="GO" id="GO:0003682">
    <property type="term" value="F:chromatin binding"/>
    <property type="evidence" value="ECO:0007669"/>
    <property type="project" value="TreeGrafter"/>
</dbReference>
<feature type="compositionally biased region" description="Acidic residues" evidence="3">
    <location>
        <begin position="251"/>
        <end position="260"/>
    </location>
</feature>
<feature type="repeat" description="MBT" evidence="2">
    <location>
        <begin position="1"/>
        <end position="85"/>
    </location>
</feature>
<accession>A0A8J2PFQ4</accession>
<evidence type="ECO:0000313" key="5">
    <source>
        <dbReference type="Proteomes" id="UP000708208"/>
    </source>
</evidence>
<dbReference type="InterPro" id="IPR004092">
    <property type="entry name" value="Mbt"/>
</dbReference>
<dbReference type="Pfam" id="PF02820">
    <property type="entry name" value="MBT"/>
    <property type="match status" value="2"/>
</dbReference>